<dbReference type="EMBL" id="DS268427">
    <property type="protein sequence ID" value="EFO93724.1"/>
    <property type="molecule type" value="Genomic_DNA"/>
</dbReference>
<feature type="signal peptide" evidence="1">
    <location>
        <begin position="1"/>
        <end position="23"/>
    </location>
</feature>
<dbReference type="InParanoid" id="E3M824"/>
<keyword evidence="1" id="KW-0732">Signal</keyword>
<dbReference type="OrthoDB" id="5785631at2759"/>
<name>E3M824_CAERE</name>
<evidence type="ECO:0000313" key="2">
    <source>
        <dbReference type="EMBL" id="EFO93724.1"/>
    </source>
</evidence>
<dbReference type="SUPFAM" id="SSF50814">
    <property type="entry name" value="Lipocalins"/>
    <property type="match status" value="1"/>
</dbReference>
<dbReference type="InterPro" id="IPR012674">
    <property type="entry name" value="Calycin"/>
</dbReference>
<dbReference type="eggNOG" id="ENOG502TFSE">
    <property type="taxonomic scope" value="Eukaryota"/>
</dbReference>
<evidence type="ECO:0000256" key="1">
    <source>
        <dbReference type="SAM" id="SignalP"/>
    </source>
</evidence>
<proteinExistence type="predicted"/>
<dbReference type="Gene3D" id="2.40.128.20">
    <property type="match status" value="1"/>
</dbReference>
<gene>
    <name evidence="2" type="ORF">CRE_12639</name>
</gene>
<evidence type="ECO:0000313" key="3">
    <source>
        <dbReference type="Proteomes" id="UP000008281"/>
    </source>
</evidence>
<dbReference type="HOGENOM" id="CLU_1262582_0_0_1"/>
<accession>E3M824</accession>
<feature type="chain" id="PRO_5003176337" description="Lipocalin/cytosolic fatty-acid binding domain-containing protein" evidence="1">
    <location>
        <begin position="24"/>
        <end position="219"/>
    </location>
</feature>
<dbReference type="Proteomes" id="UP000008281">
    <property type="component" value="Unassembled WGS sequence"/>
</dbReference>
<evidence type="ECO:0008006" key="4">
    <source>
        <dbReference type="Google" id="ProtNLM"/>
    </source>
</evidence>
<organism evidence="3">
    <name type="scientific">Caenorhabditis remanei</name>
    <name type="common">Caenorhabditis vulgaris</name>
    <dbReference type="NCBI Taxonomy" id="31234"/>
    <lineage>
        <taxon>Eukaryota</taxon>
        <taxon>Metazoa</taxon>
        <taxon>Ecdysozoa</taxon>
        <taxon>Nematoda</taxon>
        <taxon>Chromadorea</taxon>
        <taxon>Rhabditida</taxon>
        <taxon>Rhabditina</taxon>
        <taxon>Rhabditomorpha</taxon>
        <taxon>Rhabditoidea</taxon>
        <taxon>Rhabditidae</taxon>
        <taxon>Peloderinae</taxon>
        <taxon>Caenorhabditis</taxon>
    </lineage>
</organism>
<sequence length="219" mass="24775">MISFSHILSLFLLILITLEVVFSFCYPKIPLLDLQPAQYNGSWFVIARKPSNSRYFLPKNINSSMISLILNSDNTSLSFSEYHTVEQKCKSLTGNMTKHKGGYMLEVKQEAGTNYVEKIFFRPIYHGYSGEQNEEMNMVLYGCLDGNDNGGCKIGDELVLIMSNSRHPQTLQLYKSAQVIEDEACIDILHFTALDTYSNRISDMECILTGPPNLSLLFA</sequence>
<protein>
    <recommendedName>
        <fullName evidence="4">Lipocalin/cytosolic fatty-acid binding domain-containing protein</fullName>
    </recommendedName>
</protein>
<keyword evidence="3" id="KW-1185">Reference proteome</keyword>
<dbReference type="AlphaFoldDB" id="E3M824"/>
<reference evidence="2" key="1">
    <citation type="submission" date="2007-07" db="EMBL/GenBank/DDBJ databases">
        <title>PCAP assembly of the Caenorhabditis remanei genome.</title>
        <authorList>
            <consortium name="The Caenorhabditis remanei Sequencing Consortium"/>
            <person name="Wilson R.K."/>
        </authorList>
    </citation>
    <scope>NUCLEOTIDE SEQUENCE [LARGE SCALE GENOMIC DNA]</scope>
    <source>
        <strain evidence="2">PB4641</strain>
    </source>
</reference>